<evidence type="ECO:0000313" key="3">
    <source>
        <dbReference type="EMBL" id="BAJ27029.1"/>
    </source>
</evidence>
<keyword evidence="4" id="KW-1185">Reference proteome</keyword>
<accession>E4N748</accession>
<dbReference type="PATRIC" id="fig|452652.3.peg.1193"/>
<sequence length="262" mass="25859">MRSLRLAAAAVACLSTVALLSACDPDGTGGGDTAASAPAASAPSTPSVPGSSGTAKSPAAGEGTPGKAGRLPAGVWIDPKAVPLNAALHWKAPGSAVKVLGEQGAFRIETLCLIPRDDSFTQLPMAETASLGGAAGDWAADQIVASFGSSQNYSGRAQSAHAVFTTLKEGVKNCATTVPGTVVKIDSEGGTTLAATLSIPLTGGGTAEVHEYLSTPDGSVAELTLHAQLPAGARPRTAWSAPAATGVLDALGKPLCTAFADC</sequence>
<dbReference type="PROSITE" id="PS51257">
    <property type="entry name" value="PROKAR_LIPOPROTEIN"/>
    <property type="match status" value="1"/>
</dbReference>
<evidence type="ECO:0008006" key="5">
    <source>
        <dbReference type="Google" id="ProtNLM"/>
    </source>
</evidence>
<feature type="compositionally biased region" description="Low complexity" evidence="1">
    <location>
        <begin position="33"/>
        <end position="55"/>
    </location>
</feature>
<feature type="region of interest" description="Disordered" evidence="1">
    <location>
        <begin position="28"/>
        <end position="72"/>
    </location>
</feature>
<dbReference type="STRING" id="452652.KSE_11960"/>
<evidence type="ECO:0000256" key="2">
    <source>
        <dbReference type="SAM" id="SignalP"/>
    </source>
</evidence>
<feature type="chain" id="PRO_5039492282" description="Lipoprotein" evidence="2">
    <location>
        <begin position="23"/>
        <end position="262"/>
    </location>
</feature>
<proteinExistence type="predicted"/>
<dbReference type="Proteomes" id="UP000007076">
    <property type="component" value="Chromosome"/>
</dbReference>
<organism evidence="3 4">
    <name type="scientific">Kitasatospora setae (strain ATCC 33774 / DSM 43861 / JCM 3304 / KCC A-0304 / NBRC 14216 / KM-6054)</name>
    <name type="common">Streptomyces setae</name>
    <dbReference type="NCBI Taxonomy" id="452652"/>
    <lineage>
        <taxon>Bacteria</taxon>
        <taxon>Bacillati</taxon>
        <taxon>Actinomycetota</taxon>
        <taxon>Actinomycetes</taxon>
        <taxon>Kitasatosporales</taxon>
        <taxon>Streptomycetaceae</taxon>
        <taxon>Kitasatospora</taxon>
    </lineage>
</organism>
<name>E4N748_KITSK</name>
<feature type="signal peptide" evidence="2">
    <location>
        <begin position="1"/>
        <end position="22"/>
    </location>
</feature>
<protein>
    <recommendedName>
        <fullName evidence="5">Lipoprotein</fullName>
    </recommendedName>
</protein>
<dbReference type="KEGG" id="ksk:KSE_11960"/>
<dbReference type="RefSeq" id="WP_014134347.1">
    <property type="nucleotide sequence ID" value="NC_016109.1"/>
</dbReference>
<dbReference type="EMBL" id="AP010968">
    <property type="protein sequence ID" value="BAJ27029.1"/>
    <property type="molecule type" value="Genomic_DNA"/>
</dbReference>
<evidence type="ECO:0000256" key="1">
    <source>
        <dbReference type="SAM" id="MobiDB-lite"/>
    </source>
</evidence>
<dbReference type="AlphaFoldDB" id="E4N748"/>
<gene>
    <name evidence="3" type="ordered locus">KSE_11960</name>
</gene>
<dbReference type="eggNOG" id="ENOG502ZWXS">
    <property type="taxonomic scope" value="Bacteria"/>
</dbReference>
<dbReference type="HOGENOM" id="CLU_1060811_0_0_11"/>
<keyword evidence="2" id="KW-0732">Signal</keyword>
<reference evidence="3 4" key="1">
    <citation type="journal article" date="2010" name="DNA Res.">
        <title>Genome sequence of Kitasatospora setae NBRC 14216T: an evolutionary snapshot of the family Streptomycetaceae.</title>
        <authorList>
            <person name="Ichikawa N."/>
            <person name="Oguchi A."/>
            <person name="Ikeda H."/>
            <person name="Ishikawa J."/>
            <person name="Kitani S."/>
            <person name="Watanabe Y."/>
            <person name="Nakamura S."/>
            <person name="Katano Y."/>
            <person name="Kishi E."/>
            <person name="Sasagawa M."/>
            <person name="Ankai A."/>
            <person name="Fukui S."/>
            <person name="Hashimoto Y."/>
            <person name="Kamata S."/>
            <person name="Otoguro M."/>
            <person name="Tanikawa S."/>
            <person name="Nihira T."/>
            <person name="Horinouchi S."/>
            <person name="Ohnishi Y."/>
            <person name="Hayakawa M."/>
            <person name="Kuzuyama T."/>
            <person name="Arisawa A."/>
            <person name="Nomoto F."/>
            <person name="Miura H."/>
            <person name="Takahashi Y."/>
            <person name="Fujita N."/>
        </authorList>
    </citation>
    <scope>NUCLEOTIDE SEQUENCE [LARGE SCALE GENOMIC DNA]</scope>
    <source>
        <strain evidence="4">ATCC 33774 / DSM 43861 / JCM 3304 / KCC A-0304 / NBRC 14216 / KM-6054</strain>
    </source>
</reference>
<evidence type="ECO:0000313" key="4">
    <source>
        <dbReference type="Proteomes" id="UP000007076"/>
    </source>
</evidence>